<dbReference type="PROSITE" id="PS50405">
    <property type="entry name" value="GST_CTER"/>
    <property type="match status" value="1"/>
</dbReference>
<accession>A0AAU7JA41</accession>
<evidence type="ECO:0000313" key="4">
    <source>
        <dbReference type="EMBL" id="XBO36989.1"/>
    </source>
</evidence>
<evidence type="ECO:0000256" key="1">
    <source>
        <dbReference type="RuleBase" id="RU003494"/>
    </source>
</evidence>
<sequence>MTARFTLHGIYLSGPTYKVGLALALAGEPFDYDHVNLRAGQHKSPEFLAKNRFGQVPCLTDTSNGRNLCQSASILEYVADKTGKFGGATLEERIAAREWMFWVWDKLAAPVYRTRGAKAGFRTFDEATLQMYAAEATAALSFLDKALAGRDWLVGEAPTIADIDVYGVVHYVGEAGFDLAPYPNLTAWVARMRALPGFGDPADILPPETRAAA</sequence>
<dbReference type="InterPro" id="IPR010987">
    <property type="entry name" value="Glutathione-S-Trfase_C-like"/>
</dbReference>
<organism evidence="4">
    <name type="scientific">Alsobacter sp. KACC 23698</name>
    <dbReference type="NCBI Taxonomy" id="3149229"/>
    <lineage>
        <taxon>Bacteria</taxon>
        <taxon>Pseudomonadati</taxon>
        <taxon>Pseudomonadota</taxon>
        <taxon>Alphaproteobacteria</taxon>
        <taxon>Hyphomicrobiales</taxon>
        <taxon>Alsobacteraceae</taxon>
        <taxon>Alsobacter</taxon>
    </lineage>
</organism>
<dbReference type="Gene3D" id="3.40.30.10">
    <property type="entry name" value="Glutaredoxin"/>
    <property type="match status" value="1"/>
</dbReference>
<dbReference type="SUPFAM" id="SSF52833">
    <property type="entry name" value="Thioredoxin-like"/>
    <property type="match status" value="1"/>
</dbReference>
<dbReference type="InterPro" id="IPR036282">
    <property type="entry name" value="Glutathione-S-Trfase_C_sf"/>
</dbReference>
<dbReference type="SFLD" id="SFLDG00358">
    <property type="entry name" value="Main_(cytGST)"/>
    <property type="match status" value="1"/>
</dbReference>
<dbReference type="Pfam" id="PF00043">
    <property type="entry name" value="GST_C"/>
    <property type="match status" value="1"/>
</dbReference>
<dbReference type="EMBL" id="CP157484">
    <property type="protein sequence ID" value="XBO36989.1"/>
    <property type="molecule type" value="Genomic_DNA"/>
</dbReference>
<reference evidence="4" key="1">
    <citation type="submission" date="2024-05" db="EMBL/GenBank/DDBJ databases">
        <authorList>
            <person name="Kim S."/>
            <person name="Heo J."/>
            <person name="Choi H."/>
            <person name="Choi Y."/>
            <person name="Kwon S.-W."/>
            <person name="Kim Y."/>
        </authorList>
    </citation>
    <scope>NUCLEOTIDE SEQUENCE</scope>
    <source>
        <strain evidence="4">KACC 23698</strain>
    </source>
</reference>
<dbReference type="Gene3D" id="1.20.1050.10">
    <property type="match status" value="1"/>
</dbReference>
<dbReference type="SFLD" id="SFLDS00019">
    <property type="entry name" value="Glutathione_Transferase_(cytos"/>
    <property type="match status" value="1"/>
</dbReference>
<gene>
    <name evidence="4" type="ORF">ABEG18_14720</name>
</gene>
<dbReference type="PANTHER" id="PTHR44051">
    <property type="entry name" value="GLUTATHIONE S-TRANSFERASE-RELATED"/>
    <property type="match status" value="1"/>
</dbReference>
<protein>
    <submittedName>
        <fullName evidence="4">Glutathione S-transferase family protein</fullName>
    </submittedName>
</protein>
<dbReference type="Pfam" id="PF02798">
    <property type="entry name" value="GST_N"/>
    <property type="match status" value="1"/>
</dbReference>
<dbReference type="AlphaFoldDB" id="A0AAU7JA41"/>
<evidence type="ECO:0000259" key="3">
    <source>
        <dbReference type="PROSITE" id="PS50405"/>
    </source>
</evidence>
<proteinExistence type="inferred from homology"/>
<dbReference type="SUPFAM" id="SSF47616">
    <property type="entry name" value="GST C-terminal domain-like"/>
    <property type="match status" value="1"/>
</dbReference>
<evidence type="ECO:0000259" key="2">
    <source>
        <dbReference type="PROSITE" id="PS50404"/>
    </source>
</evidence>
<dbReference type="InterPro" id="IPR036249">
    <property type="entry name" value="Thioredoxin-like_sf"/>
</dbReference>
<dbReference type="PANTHER" id="PTHR44051:SF2">
    <property type="entry name" value="HYPOTHETICAL GLUTATHIONE S-TRANSFERASE LIKE PROTEIN"/>
    <property type="match status" value="1"/>
</dbReference>
<feature type="domain" description="GST N-terminal" evidence="2">
    <location>
        <begin position="3"/>
        <end position="86"/>
    </location>
</feature>
<dbReference type="RefSeq" id="WP_406853811.1">
    <property type="nucleotide sequence ID" value="NZ_CP157484.1"/>
</dbReference>
<dbReference type="InterPro" id="IPR040079">
    <property type="entry name" value="Glutathione_S-Trfase"/>
</dbReference>
<dbReference type="InterPro" id="IPR004045">
    <property type="entry name" value="Glutathione_S-Trfase_N"/>
</dbReference>
<dbReference type="PROSITE" id="PS50404">
    <property type="entry name" value="GST_NTER"/>
    <property type="match status" value="1"/>
</dbReference>
<feature type="domain" description="GST C-terminal" evidence="3">
    <location>
        <begin position="89"/>
        <end position="213"/>
    </location>
</feature>
<name>A0AAU7JA41_9HYPH</name>
<dbReference type="InterPro" id="IPR004046">
    <property type="entry name" value="GST_C"/>
</dbReference>
<comment type="similarity">
    <text evidence="1">Belongs to the GST superfamily.</text>
</comment>